<dbReference type="PROSITE" id="PS51459">
    <property type="entry name" value="FIDO"/>
    <property type="match status" value="1"/>
</dbReference>
<proteinExistence type="predicted"/>
<accession>A0A1A9K649</accession>
<dbReference type="Pfam" id="PF02661">
    <property type="entry name" value="Fic"/>
    <property type="match status" value="1"/>
</dbReference>
<dbReference type="PANTHER" id="PTHR35810">
    <property type="entry name" value="CYTOPLASMIC PROTEIN-RELATED"/>
    <property type="match status" value="1"/>
</dbReference>
<dbReference type="InterPro" id="IPR036597">
    <property type="entry name" value="Fido-like_dom_sf"/>
</dbReference>
<feature type="domain" description="Fido" evidence="2">
    <location>
        <begin position="186"/>
        <end position="330"/>
    </location>
</feature>
<evidence type="ECO:0000313" key="3">
    <source>
        <dbReference type="EMBL" id="ANI12901.1"/>
    </source>
</evidence>
<dbReference type="InterPro" id="IPR011204">
    <property type="entry name" value="Virulence_RhuM-like"/>
</dbReference>
<evidence type="ECO:0000256" key="1">
    <source>
        <dbReference type="SAM" id="Coils"/>
    </source>
</evidence>
<gene>
    <name evidence="3" type="ORF">A9C11_02415</name>
</gene>
<dbReference type="EMBL" id="CP015878">
    <property type="protein sequence ID" value="ANI12901.1"/>
    <property type="molecule type" value="Genomic_DNA"/>
</dbReference>
<dbReference type="Pfam" id="PF13310">
    <property type="entry name" value="Virulence_RhuM"/>
    <property type="match status" value="1"/>
</dbReference>
<dbReference type="SUPFAM" id="SSF140931">
    <property type="entry name" value="Fic-like"/>
    <property type="match status" value="1"/>
</dbReference>
<dbReference type="PANTHER" id="PTHR35810:SF1">
    <property type="entry name" value="CYTOPLASMIC PROTEIN"/>
    <property type="match status" value="1"/>
</dbReference>
<dbReference type="AlphaFoldDB" id="A0A1A9K649"/>
<dbReference type="GO" id="GO:0016301">
    <property type="term" value="F:kinase activity"/>
    <property type="evidence" value="ECO:0007669"/>
    <property type="project" value="InterPro"/>
</dbReference>
<dbReference type="InterPro" id="IPR006440">
    <property type="entry name" value="Doc"/>
</dbReference>
<dbReference type="NCBIfam" id="TIGR01550">
    <property type="entry name" value="DOC_P1"/>
    <property type="match status" value="1"/>
</dbReference>
<dbReference type="Proteomes" id="UP000077748">
    <property type="component" value="Chromosome"/>
</dbReference>
<reference evidence="3 4" key="1">
    <citation type="submission" date="2016-05" db="EMBL/GenBank/DDBJ databases">
        <title>Genome Sequence of Pseudomonas citronellolis Strain SJTE-3, an Estrogens and Persistent Organic Pollutants degradation strain.</title>
        <authorList>
            <person name="Liang R."/>
        </authorList>
    </citation>
    <scope>NUCLEOTIDE SEQUENCE [LARGE SCALE GENOMIC DNA]</scope>
    <source>
        <strain evidence="3 4">SJTE-3</strain>
    </source>
</reference>
<dbReference type="InterPro" id="IPR053737">
    <property type="entry name" value="Type_II_TA_Toxin"/>
</dbReference>
<evidence type="ECO:0000313" key="4">
    <source>
        <dbReference type="Proteomes" id="UP000077748"/>
    </source>
</evidence>
<dbReference type="Gene3D" id="1.20.120.1870">
    <property type="entry name" value="Fic/DOC protein, Fido domain"/>
    <property type="match status" value="1"/>
</dbReference>
<organism evidence="3 4">
    <name type="scientific">Pseudomonas citronellolis</name>
    <dbReference type="NCBI Taxonomy" id="53408"/>
    <lineage>
        <taxon>Bacteria</taxon>
        <taxon>Pseudomonadati</taxon>
        <taxon>Pseudomonadota</taxon>
        <taxon>Gammaproteobacteria</taxon>
        <taxon>Pseudomonadales</taxon>
        <taxon>Pseudomonadaceae</taxon>
        <taxon>Pseudomonas</taxon>
    </lineage>
</organism>
<feature type="coiled-coil region" evidence="1">
    <location>
        <begin position="124"/>
        <end position="151"/>
    </location>
</feature>
<sequence length="334" mass="38051">MSDTDEQGILIYEADDGHLAVEVRLEHDTLWLNLQQLSDLFGRDKSVISRHLKAIFDSGELDRERTVAKNATVQREGDREVTRQIDYYNLDAIISVGYRVNSRQGTRFRIWANQVLKDYLVQGYALNEQRLKAQQARVRELERTLTLFQQNLIDQASLPEARGLVSVIAGYARTFVLLNQFDSERLPAEGFDESIRYAIEPADAQAAITALKTDLLAKGEASELFGRPKDDSFLGILGNVTQSFAGQFLYPSIEEQAAHLLYFIIKNHPFTDGNKRIGAFLFIWFLQRNQHHLKHDGELKINDNALAAIALLVAQSDPRQKELMIHLIMNLIRN</sequence>
<keyword evidence="1" id="KW-0175">Coiled coil</keyword>
<dbReference type="RefSeq" id="WP_064581744.1">
    <property type="nucleotide sequence ID" value="NZ_CP015878.1"/>
</dbReference>
<name>A0A1A9K649_9PSED</name>
<protein>
    <recommendedName>
        <fullName evidence="2">Fido domain-containing protein</fullName>
    </recommendedName>
</protein>
<dbReference type="InterPro" id="IPR003812">
    <property type="entry name" value="Fido"/>
</dbReference>
<evidence type="ECO:0000259" key="2">
    <source>
        <dbReference type="PROSITE" id="PS51459"/>
    </source>
</evidence>